<feature type="signal peptide" evidence="1">
    <location>
        <begin position="1"/>
        <end position="22"/>
    </location>
</feature>
<sequence>MVMLVKKFICLSICWMVFSMHAQIQIQLPKNQEANKTDVTRTKEGLLLSWPLKNGSIAELNLNFDNDKPLFSELSILDSGKRTSIAKLADPIFLLNEGSRTLKPENGWTIFFDKVHTRPYESHVLKLNKKSVEVSKNANRTVVSISEITSPSFSGKLELTIYNGIPLFNIAAVISTDENAKAILYDAGLTFDSATNVSYLDNANSRFETAEVQADSATNKAVKFRTALAHGEKGALAIFPPPHQYFYPLDEAFNLKSVWYGKNYRDMVGKFGVGIRHEPDGDNRFVPWFNAPPKSEQRLNFFGYLGSESPETVLEEIKKFTNGDTYRPLENHKTLSSHFHNEFIMNVVRAGKEVPEKPEFVDVFKHMGVDIVHLGEFHYTAHPQGPDSLRLQELKALFDMGERWSDDEFLLLPGEEPNEFLGGHYMAFFPKPVYWIMARNEDQPFVSEMPDFGKVYRIGNSDEMLKLLELENGLVWTAHPRIKGSTGYPDAYKNETFFKSDRFLGGAWKAMPADLSKPKLGLRVLDLLDDMNNWGHQKKVLAEADLFTISFENEMYAHMNVNYLKIPDLPSFSEGWGNVLDQLSQGSFFSTTGEIRIPTFKVDGKESGESLQLKNGKAKIDLELDWTFPLNFIEVISGDGNSVFRERIDVNHTNAFGTDKFSFEAELKNRKWVRVEVWDVAANGAFTQTVYLKN</sequence>
<name>A0A3G2L301_9FLAO</name>
<feature type="chain" id="PRO_5018093392" evidence="1">
    <location>
        <begin position="23"/>
        <end position="694"/>
    </location>
</feature>
<keyword evidence="3" id="KW-1185">Reference proteome</keyword>
<gene>
    <name evidence="2" type="ORF">D1013_04170</name>
</gene>
<reference evidence="2 3" key="1">
    <citation type="submission" date="2018-08" db="EMBL/GenBank/DDBJ databases">
        <title>The reduced genetic potential of extracellular carbohydrate catabolism in Euzebyella marina RN62, a Flavobacteriia bacterium isolated from the hadal water.</title>
        <authorList>
            <person name="Xue C."/>
        </authorList>
    </citation>
    <scope>NUCLEOTIDE SEQUENCE [LARGE SCALE GENOMIC DNA]</scope>
    <source>
        <strain evidence="2 3">RN62</strain>
    </source>
</reference>
<dbReference type="OrthoDB" id="1453426at2"/>
<keyword evidence="1" id="KW-0732">Signal</keyword>
<evidence type="ECO:0000313" key="2">
    <source>
        <dbReference type="EMBL" id="AYN66634.1"/>
    </source>
</evidence>
<dbReference type="EMBL" id="CP032050">
    <property type="protein sequence ID" value="AYN66634.1"/>
    <property type="molecule type" value="Genomic_DNA"/>
</dbReference>
<protein>
    <submittedName>
        <fullName evidence="2">Uncharacterized protein</fullName>
    </submittedName>
</protein>
<accession>A0A3G2L301</accession>
<dbReference type="KEGG" id="emar:D1013_04170"/>
<evidence type="ECO:0000256" key="1">
    <source>
        <dbReference type="SAM" id="SignalP"/>
    </source>
</evidence>
<dbReference type="AlphaFoldDB" id="A0A3G2L301"/>
<proteinExistence type="predicted"/>
<evidence type="ECO:0000313" key="3">
    <source>
        <dbReference type="Proteomes" id="UP000276309"/>
    </source>
</evidence>
<organism evidence="2 3">
    <name type="scientific">Euzebyella marina</name>
    <dbReference type="NCBI Taxonomy" id="1761453"/>
    <lineage>
        <taxon>Bacteria</taxon>
        <taxon>Pseudomonadati</taxon>
        <taxon>Bacteroidota</taxon>
        <taxon>Flavobacteriia</taxon>
        <taxon>Flavobacteriales</taxon>
        <taxon>Flavobacteriaceae</taxon>
        <taxon>Euzebyella</taxon>
    </lineage>
</organism>
<dbReference type="Proteomes" id="UP000276309">
    <property type="component" value="Chromosome"/>
</dbReference>